<sequence>MIGQLNADLSALREFVLQHEHQRRLASDAHVEADAVAAPPASNAILNAAVAGTTADTVRQLQRELGTLTEQLHAEKAASAQLLLQQRCDTATVQELLDQAARADERVADLISQLAEWKQRCLAAEEAHAGCAGQYESVREQVEGMRRHVAETQAQHMALTATATEAQQLVSKLSDDKAQLQERLSSRDAALLRFSGIELDRDEARARVQAFEAQHAEWVTELRAYQRYFDSAREEYIRGVNHVAAVRQEHEALREALAQSEARCVQWEQLFSNLRVDACAGCAAAQADAATEETAADVSGASSAAAAVGAAQAVSGGGDASHTLVESPSSSNAAFLKLLEAKVADLAVRLFEAQARAGAAEHAAEDLSRLSLADSALLIHLKSLTCALRSEVDGVADHNAQLQARLLATESFADALMQHVLRLGEAFADEASQRCWLTASSARDSVAPSAATAAKPISATGGGDGSADVVDGGGGDLGRGTSPPPAMRPSALTQSRRHRLRTSALGQRDLAHRL</sequence>
<feature type="compositionally biased region" description="Gly residues" evidence="2">
    <location>
        <begin position="460"/>
        <end position="478"/>
    </location>
</feature>
<proteinExistence type="predicted"/>
<dbReference type="OrthoDB" id="263797at2759"/>
<gene>
    <name evidence="3" type="ORF">LSCM1_04632</name>
</gene>
<feature type="coiled-coil region" evidence="1">
    <location>
        <begin position="243"/>
        <end position="270"/>
    </location>
</feature>
<reference evidence="3 4" key="1">
    <citation type="submission" date="2021-03" db="EMBL/GenBank/DDBJ databases">
        <title>Leishmania (Mundinia) martiniquensis Genome sequencing and assembly.</title>
        <authorList>
            <person name="Almutairi H."/>
            <person name="Gatherer D."/>
        </authorList>
    </citation>
    <scope>NUCLEOTIDE SEQUENCE [LARGE SCALE GENOMIC DNA]</scope>
    <source>
        <strain evidence="3">LSCM1</strain>
    </source>
</reference>
<dbReference type="SMR" id="A0A836H4I8"/>
<dbReference type="GeneID" id="92514642"/>
<accession>A0A836H4I8</accession>
<dbReference type="EMBL" id="JAFEUZ010000021">
    <property type="protein sequence ID" value="KAG5479372.1"/>
    <property type="molecule type" value="Genomic_DNA"/>
</dbReference>
<feature type="coiled-coil region" evidence="1">
    <location>
        <begin position="58"/>
        <end position="183"/>
    </location>
</feature>
<feature type="region of interest" description="Disordered" evidence="2">
    <location>
        <begin position="454"/>
        <end position="514"/>
    </location>
</feature>
<dbReference type="Proteomes" id="UP000673552">
    <property type="component" value="Chromosome 21"/>
</dbReference>
<organism evidence="3 4">
    <name type="scientific">Leishmania martiniquensis</name>
    <dbReference type="NCBI Taxonomy" id="1580590"/>
    <lineage>
        <taxon>Eukaryota</taxon>
        <taxon>Discoba</taxon>
        <taxon>Euglenozoa</taxon>
        <taxon>Kinetoplastea</taxon>
        <taxon>Metakinetoplastina</taxon>
        <taxon>Trypanosomatida</taxon>
        <taxon>Trypanosomatidae</taxon>
        <taxon>Leishmaniinae</taxon>
        <taxon>Leishmania</taxon>
    </lineage>
</organism>
<dbReference type="RefSeq" id="XP_067178927.1">
    <property type="nucleotide sequence ID" value="XM_067322130.1"/>
</dbReference>
<dbReference type="AlphaFoldDB" id="A0A836H4I8"/>
<evidence type="ECO:0000256" key="2">
    <source>
        <dbReference type="SAM" id="MobiDB-lite"/>
    </source>
</evidence>
<name>A0A836H4I8_9TRYP</name>
<dbReference type="KEGG" id="lmat:92514642"/>
<evidence type="ECO:0000256" key="1">
    <source>
        <dbReference type="SAM" id="Coils"/>
    </source>
</evidence>
<keyword evidence="1" id="KW-0175">Coiled coil</keyword>
<evidence type="ECO:0000313" key="4">
    <source>
        <dbReference type="Proteomes" id="UP000673552"/>
    </source>
</evidence>
<comment type="caution">
    <text evidence="3">The sequence shown here is derived from an EMBL/GenBank/DDBJ whole genome shotgun (WGS) entry which is preliminary data.</text>
</comment>
<protein>
    <submittedName>
        <fullName evidence="3">Uncharacterized protein</fullName>
    </submittedName>
</protein>
<keyword evidence="4" id="KW-1185">Reference proteome</keyword>
<evidence type="ECO:0000313" key="3">
    <source>
        <dbReference type="EMBL" id="KAG5479372.1"/>
    </source>
</evidence>